<proteinExistence type="inferred from homology"/>
<dbReference type="InterPro" id="IPR047122">
    <property type="entry name" value="Trans-enoyl_RdTase-like"/>
</dbReference>
<evidence type="ECO:0000313" key="4">
    <source>
        <dbReference type="EMBL" id="KAK5092596.1"/>
    </source>
</evidence>
<dbReference type="InterPro" id="IPR011032">
    <property type="entry name" value="GroES-like_sf"/>
</dbReference>
<keyword evidence="2" id="KW-0560">Oxidoreductase</keyword>
<protein>
    <recommendedName>
        <fullName evidence="3">Enoyl reductase (ER) domain-containing protein</fullName>
    </recommendedName>
</protein>
<evidence type="ECO:0000313" key="5">
    <source>
        <dbReference type="Proteomes" id="UP001345013"/>
    </source>
</evidence>
<dbReference type="SMART" id="SM00829">
    <property type="entry name" value="PKS_ER"/>
    <property type="match status" value="1"/>
</dbReference>
<dbReference type="CDD" id="cd08249">
    <property type="entry name" value="enoyl_reductase_like"/>
    <property type="match status" value="1"/>
</dbReference>
<gene>
    <name evidence="4" type="ORF">LTR24_005058</name>
</gene>
<dbReference type="InterPro" id="IPR036291">
    <property type="entry name" value="NAD(P)-bd_dom_sf"/>
</dbReference>
<dbReference type="Gene3D" id="3.40.50.720">
    <property type="entry name" value="NAD(P)-binding Rossmann-like Domain"/>
    <property type="match status" value="1"/>
</dbReference>
<dbReference type="InterPro" id="IPR013154">
    <property type="entry name" value="ADH-like_N"/>
</dbReference>
<feature type="domain" description="Enoyl reductase (ER)" evidence="3">
    <location>
        <begin position="16"/>
        <end position="349"/>
    </location>
</feature>
<dbReference type="SUPFAM" id="SSF51735">
    <property type="entry name" value="NAD(P)-binding Rossmann-fold domains"/>
    <property type="match status" value="1"/>
</dbReference>
<dbReference type="Pfam" id="PF08240">
    <property type="entry name" value="ADH_N"/>
    <property type="match status" value="1"/>
</dbReference>
<dbReference type="SUPFAM" id="SSF50129">
    <property type="entry name" value="GroES-like"/>
    <property type="match status" value="1"/>
</dbReference>
<name>A0ABR0KA17_9EURO</name>
<dbReference type="PANTHER" id="PTHR45348:SF2">
    <property type="entry name" value="ZINC-TYPE ALCOHOL DEHYDROGENASE-LIKE PROTEIN C2E1P3.01"/>
    <property type="match status" value="1"/>
</dbReference>
<dbReference type="Gene3D" id="3.90.180.10">
    <property type="entry name" value="Medium-chain alcohol dehydrogenases, catalytic domain"/>
    <property type="match status" value="1"/>
</dbReference>
<evidence type="ECO:0000256" key="1">
    <source>
        <dbReference type="ARBA" id="ARBA00008072"/>
    </source>
</evidence>
<evidence type="ECO:0000256" key="2">
    <source>
        <dbReference type="ARBA" id="ARBA00023002"/>
    </source>
</evidence>
<dbReference type="PANTHER" id="PTHR45348">
    <property type="entry name" value="HYPOTHETICAL OXIDOREDUCTASE (EUROFUNG)"/>
    <property type="match status" value="1"/>
</dbReference>
<comment type="caution">
    <text evidence="4">The sequence shown here is derived from an EMBL/GenBank/DDBJ whole genome shotgun (WGS) entry which is preliminary data.</text>
</comment>
<reference evidence="4 5" key="1">
    <citation type="submission" date="2023-08" db="EMBL/GenBank/DDBJ databases">
        <title>Black Yeasts Isolated from many extreme environments.</title>
        <authorList>
            <person name="Coleine C."/>
            <person name="Stajich J.E."/>
            <person name="Selbmann L."/>
        </authorList>
    </citation>
    <scope>NUCLEOTIDE SEQUENCE [LARGE SCALE GENOMIC DNA]</scope>
    <source>
        <strain evidence="4 5">CCFEE 5885</strain>
    </source>
</reference>
<evidence type="ECO:0000259" key="3">
    <source>
        <dbReference type="SMART" id="SM00829"/>
    </source>
</evidence>
<sequence>MSSSDTNSAAWLDAPGTPFVVREAPMPPTPASHEVVLRIHAVAINPIDSHRQKAGMYTPSYPYILGFDAAGTVVSFGNEVKGFTAGDKVIALTDEYITHLSSHSFFQRFAVTGNRPLCKIPDGLKFEDACVLPVGVCTAAGMLFEKESLDLEWPTLDKDVRATRNHDGEIVVVWGASSSVGCSAIQLLRAAGYRVLASASKRNFDLVRECGAEAVFDHSEADCVDKVCKWIEDKKLQLAGVLAVLINPDVHQKCAQVAQRLPGNKFVSTSLPRGIVPEPDLGEGIKTSNCLGTSQRDLLEYMWNEWMPKALELGQLKCLPSAEVVGQGLEAVNHACEVMSKGVSGKKIVVSDI</sequence>
<dbReference type="Proteomes" id="UP001345013">
    <property type="component" value="Unassembled WGS sequence"/>
</dbReference>
<dbReference type="EMBL" id="JAVRRG010000055">
    <property type="protein sequence ID" value="KAK5092596.1"/>
    <property type="molecule type" value="Genomic_DNA"/>
</dbReference>
<comment type="similarity">
    <text evidence="1">Belongs to the zinc-containing alcohol dehydrogenase family.</text>
</comment>
<dbReference type="InterPro" id="IPR020843">
    <property type="entry name" value="ER"/>
</dbReference>
<accession>A0ABR0KA17</accession>
<organism evidence="4 5">
    <name type="scientific">Lithohypha guttulata</name>
    <dbReference type="NCBI Taxonomy" id="1690604"/>
    <lineage>
        <taxon>Eukaryota</taxon>
        <taxon>Fungi</taxon>
        <taxon>Dikarya</taxon>
        <taxon>Ascomycota</taxon>
        <taxon>Pezizomycotina</taxon>
        <taxon>Eurotiomycetes</taxon>
        <taxon>Chaetothyriomycetidae</taxon>
        <taxon>Chaetothyriales</taxon>
        <taxon>Trichomeriaceae</taxon>
        <taxon>Lithohypha</taxon>
    </lineage>
</organism>
<keyword evidence="5" id="KW-1185">Reference proteome</keyword>